<evidence type="ECO:0000313" key="3">
    <source>
        <dbReference type="Proteomes" id="UP000001685"/>
    </source>
</evidence>
<protein>
    <submittedName>
        <fullName evidence="2">Uncharacterized protein</fullName>
    </submittedName>
</protein>
<evidence type="ECO:0000313" key="2">
    <source>
        <dbReference type="EMBL" id="BAG21500.1"/>
    </source>
</evidence>
<dbReference type="KEGG" id="sgr:SGR_4671"/>
<sequence length="118" mass="13255">METSPPDPDDAAFGLVEQYDSIEDPYLRSQFLDDVGTTRSRINHLRLLRDRAAARSIAAAPEPEPEEVAPETDGGKGSQRPVPPLPNRSRTTDVATRPPNNTGGTRRRNRRRRNRERP</sequence>
<feature type="compositionally biased region" description="Basic residues" evidence="1">
    <location>
        <begin position="105"/>
        <end position="118"/>
    </location>
</feature>
<dbReference type="AlphaFoldDB" id="B1VVY9"/>
<dbReference type="HOGENOM" id="CLU_2071807_0_0_11"/>
<gene>
    <name evidence="2" type="ordered locus">SGR_4671</name>
</gene>
<feature type="region of interest" description="Disordered" evidence="1">
    <location>
        <begin position="56"/>
        <end position="118"/>
    </location>
</feature>
<proteinExistence type="predicted"/>
<accession>B1VVY9</accession>
<organism evidence="2 3">
    <name type="scientific">Streptomyces griseus subsp. griseus (strain JCM 4626 / CBS 651.72 / NBRC 13350 / KCC S-0626 / ISP 5235)</name>
    <dbReference type="NCBI Taxonomy" id="455632"/>
    <lineage>
        <taxon>Bacteria</taxon>
        <taxon>Bacillati</taxon>
        <taxon>Actinomycetota</taxon>
        <taxon>Actinomycetes</taxon>
        <taxon>Kitasatosporales</taxon>
        <taxon>Streptomycetaceae</taxon>
        <taxon>Streptomyces</taxon>
    </lineage>
</organism>
<name>B1VVY9_STRGG</name>
<reference evidence="3" key="1">
    <citation type="journal article" date="2008" name="J. Bacteriol.">
        <title>Genome sequence of the streptomycin-producing microorganism Streptomyces griseus IFO 13350.</title>
        <authorList>
            <person name="Ohnishi Y."/>
            <person name="Ishikawa J."/>
            <person name="Hara H."/>
            <person name="Suzuki H."/>
            <person name="Ikenoya M."/>
            <person name="Ikeda H."/>
            <person name="Yamashita A."/>
            <person name="Hattori M."/>
            <person name="Horinouchi S."/>
        </authorList>
    </citation>
    <scope>NUCLEOTIDE SEQUENCE [LARGE SCALE GENOMIC DNA]</scope>
    <source>
        <strain evidence="3">JCM 4626 / NBRC 13350</strain>
    </source>
</reference>
<dbReference type="Proteomes" id="UP000001685">
    <property type="component" value="Chromosome"/>
</dbReference>
<evidence type="ECO:0000256" key="1">
    <source>
        <dbReference type="SAM" id="MobiDB-lite"/>
    </source>
</evidence>
<dbReference type="EMBL" id="AP009493">
    <property type="protein sequence ID" value="BAG21500.1"/>
    <property type="molecule type" value="Genomic_DNA"/>
</dbReference>